<dbReference type="CDD" id="cd05233">
    <property type="entry name" value="SDR_c"/>
    <property type="match status" value="1"/>
</dbReference>
<feature type="compositionally biased region" description="Basic and acidic residues" evidence="3">
    <location>
        <begin position="251"/>
        <end position="261"/>
    </location>
</feature>
<dbReference type="AlphaFoldDB" id="A0A8J7VSK5"/>
<sequence length="261" mass="27586">MTGEVLVLGATGTVGGGIVASLLEAGHRVIAVGRRGDRLAALREHCGALRGLELLPGSVAEETDGQALAAALRQRRRPLAAVVASLYGGREGGRMLDRPAEFLRRRLDEDLIPHLVAVRHLLPLLAQNTDGGDYVLIGGPGAAHPWSGYGHASIAASAMRMLARVVHGEAAPLGVRVQLLSVSQPVRSEANARHACADWPRARAVGYRVAGLLSAQAPARPVIEFEPPPRRSAPHVDTRPAGAAGFPIEFPRSRSDQESLR</sequence>
<gene>
    <name evidence="4" type="ORF">KB893_01940</name>
</gene>
<organism evidence="4">
    <name type="scientific">Coralloluteibacterium stylophorae</name>
    <dbReference type="NCBI Taxonomy" id="1776034"/>
    <lineage>
        <taxon>Bacteria</taxon>
        <taxon>Pseudomonadati</taxon>
        <taxon>Pseudomonadota</taxon>
        <taxon>Gammaproteobacteria</taxon>
        <taxon>Lysobacterales</taxon>
        <taxon>Lysobacteraceae</taxon>
        <taxon>Coralloluteibacterium</taxon>
    </lineage>
</organism>
<feature type="region of interest" description="Disordered" evidence="3">
    <location>
        <begin position="223"/>
        <end position="261"/>
    </location>
</feature>
<reference evidence="4" key="1">
    <citation type="submission" date="2021-04" db="EMBL/GenBank/DDBJ databases">
        <authorList>
            <person name="Karlyshev A.V."/>
        </authorList>
    </citation>
    <scope>NUCLEOTIDE SEQUENCE</scope>
    <source>
        <strain evidence="4">LMG 29479</strain>
    </source>
</reference>
<dbReference type="SUPFAM" id="SSF51735">
    <property type="entry name" value="NAD(P)-binding Rossmann-fold domains"/>
    <property type="match status" value="1"/>
</dbReference>
<dbReference type="PANTHER" id="PTHR43669:SF12">
    <property type="entry name" value="BLR5618 PROTEIN"/>
    <property type="match status" value="1"/>
</dbReference>
<dbReference type="InterPro" id="IPR002347">
    <property type="entry name" value="SDR_fam"/>
</dbReference>
<evidence type="ECO:0000313" key="4">
    <source>
        <dbReference type="EMBL" id="MBR0561286.1"/>
    </source>
</evidence>
<dbReference type="Gene3D" id="3.40.50.720">
    <property type="entry name" value="NAD(P)-binding Rossmann-like Domain"/>
    <property type="match status" value="1"/>
</dbReference>
<proteinExistence type="inferred from homology"/>
<evidence type="ECO:0000256" key="2">
    <source>
        <dbReference type="ARBA" id="ARBA00023002"/>
    </source>
</evidence>
<dbReference type="Pfam" id="PF00106">
    <property type="entry name" value="adh_short"/>
    <property type="match status" value="1"/>
</dbReference>
<dbReference type="GO" id="GO:0016491">
    <property type="term" value="F:oxidoreductase activity"/>
    <property type="evidence" value="ECO:0007669"/>
    <property type="project" value="UniProtKB-KW"/>
</dbReference>
<dbReference type="PANTHER" id="PTHR43669">
    <property type="entry name" value="5-KETO-D-GLUCONATE 5-REDUCTASE"/>
    <property type="match status" value="1"/>
</dbReference>
<accession>A0A8J7VSK5</accession>
<comment type="similarity">
    <text evidence="1">Belongs to the short-chain dehydrogenases/reductases (SDR) family.</text>
</comment>
<comment type="caution">
    <text evidence="4">The sequence shown here is derived from an EMBL/GenBank/DDBJ whole genome shotgun (WGS) entry which is preliminary data.</text>
</comment>
<evidence type="ECO:0000256" key="1">
    <source>
        <dbReference type="ARBA" id="ARBA00006484"/>
    </source>
</evidence>
<keyword evidence="2" id="KW-0560">Oxidoreductase</keyword>
<dbReference type="EMBL" id="JAGQFT010000006">
    <property type="protein sequence ID" value="MBR0561286.1"/>
    <property type="molecule type" value="Genomic_DNA"/>
</dbReference>
<protein>
    <submittedName>
        <fullName evidence="4">SDR family oxidoreductase</fullName>
    </submittedName>
</protein>
<dbReference type="InterPro" id="IPR036291">
    <property type="entry name" value="NAD(P)-bd_dom_sf"/>
</dbReference>
<evidence type="ECO:0000256" key="3">
    <source>
        <dbReference type="SAM" id="MobiDB-lite"/>
    </source>
</evidence>
<name>A0A8J7VSK5_9GAMM</name>